<dbReference type="CDD" id="cd18186">
    <property type="entry name" value="BTB_POZ_ZBTB_KLHL-like"/>
    <property type="match status" value="1"/>
</dbReference>
<keyword evidence="4" id="KW-1185">Reference proteome</keyword>
<dbReference type="HOGENOM" id="CLU_783392_0_0_1"/>
<feature type="region of interest" description="Disordered" evidence="1">
    <location>
        <begin position="50"/>
        <end position="78"/>
    </location>
</feature>
<sequence>MLASPPTARNAVNAIRTARYPERTSRRLSPPQHMSSLLLDSQTVEKHGMANGFGSGSSLVPPNNISSRESSPPGPAHVQSQDFYFADGNVVFLVERTLYRIHRSVLSRNSPFFRNLFSIAQPADAKEAEGSSDEHPLHLPHILVEQFDAFLFTVYPSWRPITHTTEALINILCLATKWEFATTRAYATEMLTSRPLSPTLRVELARAYDIPAWLLASYVEMARMRTPLSDSEAERLGLPTVLRLGRAREAILRQRFKVALEKPKTDFFDIPIGRHIGCWQSMARSLYLVLKNAERGGGTDEDLVEEVLAASRRLQDEEPLCDSCSNSHLFRARCARWLDVDGDAVIVSSIFNLQ</sequence>
<dbReference type="SUPFAM" id="SSF54695">
    <property type="entry name" value="POZ domain"/>
    <property type="match status" value="1"/>
</dbReference>
<dbReference type="PROSITE" id="PS50097">
    <property type="entry name" value="BTB"/>
    <property type="match status" value="1"/>
</dbReference>
<dbReference type="Proteomes" id="UP000054097">
    <property type="component" value="Unassembled WGS sequence"/>
</dbReference>
<dbReference type="InterPro" id="IPR011333">
    <property type="entry name" value="SKP1/BTB/POZ_sf"/>
</dbReference>
<evidence type="ECO:0000256" key="1">
    <source>
        <dbReference type="SAM" id="MobiDB-lite"/>
    </source>
</evidence>
<protein>
    <recommendedName>
        <fullName evidence="2">BTB domain-containing protein</fullName>
    </recommendedName>
</protein>
<feature type="compositionally biased region" description="Polar residues" evidence="1">
    <location>
        <begin position="56"/>
        <end position="70"/>
    </location>
</feature>
<dbReference type="OrthoDB" id="2367075at2759"/>
<feature type="region of interest" description="Disordered" evidence="1">
    <location>
        <begin position="1"/>
        <end position="33"/>
    </location>
</feature>
<name>A0A0C2X3Q9_SERVB</name>
<evidence type="ECO:0000313" key="4">
    <source>
        <dbReference type="Proteomes" id="UP000054097"/>
    </source>
</evidence>
<reference evidence="3 4" key="1">
    <citation type="submission" date="2014-04" db="EMBL/GenBank/DDBJ databases">
        <authorList>
            <consortium name="DOE Joint Genome Institute"/>
            <person name="Kuo A."/>
            <person name="Zuccaro A."/>
            <person name="Kohler A."/>
            <person name="Nagy L.G."/>
            <person name="Floudas D."/>
            <person name="Copeland A."/>
            <person name="Barry K.W."/>
            <person name="Cichocki N."/>
            <person name="Veneault-Fourrey C."/>
            <person name="LaButti K."/>
            <person name="Lindquist E.A."/>
            <person name="Lipzen A."/>
            <person name="Lundell T."/>
            <person name="Morin E."/>
            <person name="Murat C."/>
            <person name="Sun H."/>
            <person name="Tunlid A."/>
            <person name="Henrissat B."/>
            <person name="Grigoriev I.V."/>
            <person name="Hibbett D.S."/>
            <person name="Martin F."/>
            <person name="Nordberg H.P."/>
            <person name="Cantor M.N."/>
            <person name="Hua S.X."/>
        </authorList>
    </citation>
    <scope>NUCLEOTIDE SEQUENCE [LARGE SCALE GENOMIC DNA]</scope>
    <source>
        <strain evidence="3 4">MAFF 305830</strain>
    </source>
</reference>
<evidence type="ECO:0000313" key="3">
    <source>
        <dbReference type="EMBL" id="KIM24007.1"/>
    </source>
</evidence>
<dbReference type="STRING" id="933852.A0A0C2X3Q9"/>
<organism evidence="3 4">
    <name type="scientific">Serendipita vermifera MAFF 305830</name>
    <dbReference type="NCBI Taxonomy" id="933852"/>
    <lineage>
        <taxon>Eukaryota</taxon>
        <taxon>Fungi</taxon>
        <taxon>Dikarya</taxon>
        <taxon>Basidiomycota</taxon>
        <taxon>Agaricomycotina</taxon>
        <taxon>Agaricomycetes</taxon>
        <taxon>Sebacinales</taxon>
        <taxon>Serendipitaceae</taxon>
        <taxon>Serendipita</taxon>
    </lineage>
</organism>
<evidence type="ECO:0000259" key="2">
    <source>
        <dbReference type="PROSITE" id="PS50097"/>
    </source>
</evidence>
<feature type="domain" description="BTB" evidence="2">
    <location>
        <begin position="88"/>
        <end position="163"/>
    </location>
</feature>
<dbReference type="Pfam" id="PF00651">
    <property type="entry name" value="BTB"/>
    <property type="match status" value="1"/>
</dbReference>
<reference evidence="4" key="2">
    <citation type="submission" date="2015-01" db="EMBL/GenBank/DDBJ databases">
        <title>Evolutionary Origins and Diversification of the Mycorrhizal Mutualists.</title>
        <authorList>
            <consortium name="DOE Joint Genome Institute"/>
            <consortium name="Mycorrhizal Genomics Consortium"/>
            <person name="Kohler A."/>
            <person name="Kuo A."/>
            <person name="Nagy L.G."/>
            <person name="Floudas D."/>
            <person name="Copeland A."/>
            <person name="Barry K.W."/>
            <person name="Cichocki N."/>
            <person name="Veneault-Fourrey C."/>
            <person name="LaButti K."/>
            <person name="Lindquist E.A."/>
            <person name="Lipzen A."/>
            <person name="Lundell T."/>
            <person name="Morin E."/>
            <person name="Murat C."/>
            <person name="Riley R."/>
            <person name="Ohm R."/>
            <person name="Sun H."/>
            <person name="Tunlid A."/>
            <person name="Henrissat B."/>
            <person name="Grigoriev I.V."/>
            <person name="Hibbett D.S."/>
            <person name="Martin F."/>
        </authorList>
    </citation>
    <scope>NUCLEOTIDE SEQUENCE [LARGE SCALE GENOMIC DNA]</scope>
    <source>
        <strain evidence="4">MAFF 305830</strain>
    </source>
</reference>
<dbReference type="AlphaFoldDB" id="A0A0C2X3Q9"/>
<gene>
    <name evidence="3" type="ORF">M408DRAFT_332061</name>
</gene>
<dbReference type="Gene3D" id="3.30.710.10">
    <property type="entry name" value="Potassium Channel Kv1.1, Chain A"/>
    <property type="match status" value="1"/>
</dbReference>
<proteinExistence type="predicted"/>
<dbReference type="InterPro" id="IPR000210">
    <property type="entry name" value="BTB/POZ_dom"/>
</dbReference>
<dbReference type="EMBL" id="KN824329">
    <property type="protein sequence ID" value="KIM24007.1"/>
    <property type="molecule type" value="Genomic_DNA"/>
</dbReference>
<accession>A0A0C2X3Q9</accession>